<dbReference type="SUPFAM" id="SSF46785">
    <property type="entry name" value="Winged helix' DNA-binding domain"/>
    <property type="match status" value="1"/>
</dbReference>
<evidence type="ECO:0000259" key="4">
    <source>
        <dbReference type="PROSITE" id="PS51118"/>
    </source>
</evidence>
<dbReference type="PROSITE" id="PS51118">
    <property type="entry name" value="HTH_HXLR"/>
    <property type="match status" value="1"/>
</dbReference>
<organism evidence="5 6">
    <name type="scientific">Rufibacter sediminis</name>
    <dbReference type="NCBI Taxonomy" id="2762756"/>
    <lineage>
        <taxon>Bacteria</taxon>
        <taxon>Pseudomonadati</taxon>
        <taxon>Bacteroidota</taxon>
        <taxon>Cytophagia</taxon>
        <taxon>Cytophagales</taxon>
        <taxon>Hymenobacteraceae</taxon>
        <taxon>Rufibacter</taxon>
    </lineage>
</organism>
<evidence type="ECO:0000313" key="6">
    <source>
        <dbReference type="Proteomes" id="UP000659698"/>
    </source>
</evidence>
<dbReference type="Proteomes" id="UP000659698">
    <property type="component" value="Unassembled WGS sequence"/>
</dbReference>
<feature type="domain" description="HTH hxlR-type" evidence="4">
    <location>
        <begin position="38"/>
        <end position="142"/>
    </location>
</feature>
<evidence type="ECO:0000313" key="5">
    <source>
        <dbReference type="EMBL" id="MBC3542420.1"/>
    </source>
</evidence>
<protein>
    <submittedName>
        <fullName evidence="5">Helix-turn-helix transcriptional regulator</fullName>
    </submittedName>
</protein>
<dbReference type="PANTHER" id="PTHR33204:SF18">
    <property type="entry name" value="TRANSCRIPTIONAL REGULATORY PROTEIN"/>
    <property type="match status" value="1"/>
</dbReference>
<reference evidence="5 6" key="1">
    <citation type="journal article" date="2019" name="Int. J. Syst. Evol. Microbiol.">
        <title>Rufibacter sediminis sp. nov., isolated from freshwater lake sediment.</title>
        <authorList>
            <person name="Qu J.H."/>
            <person name="Zhang L.J."/>
            <person name="Fu Y.H."/>
            <person name="Li H.F."/>
        </authorList>
    </citation>
    <scope>NUCLEOTIDE SEQUENCE [LARGE SCALE GENOMIC DNA]</scope>
    <source>
        <strain evidence="5 6">H-1</strain>
    </source>
</reference>
<evidence type="ECO:0000256" key="2">
    <source>
        <dbReference type="ARBA" id="ARBA00023125"/>
    </source>
</evidence>
<comment type="caution">
    <text evidence="5">The sequence shown here is derived from an EMBL/GenBank/DDBJ whole genome shotgun (WGS) entry which is preliminary data.</text>
</comment>
<proteinExistence type="predicted"/>
<dbReference type="Pfam" id="PF01638">
    <property type="entry name" value="HxlR"/>
    <property type="match status" value="1"/>
</dbReference>
<keyword evidence="1" id="KW-0805">Transcription regulation</keyword>
<keyword evidence="2" id="KW-0238">DNA-binding</keyword>
<evidence type="ECO:0000256" key="1">
    <source>
        <dbReference type="ARBA" id="ARBA00023015"/>
    </source>
</evidence>
<accession>A0ABR6VZ27</accession>
<gene>
    <name evidence="5" type="ORF">H7U12_22265</name>
</gene>
<evidence type="ECO:0000256" key="3">
    <source>
        <dbReference type="ARBA" id="ARBA00023163"/>
    </source>
</evidence>
<dbReference type="EMBL" id="JACOAF010000061">
    <property type="protein sequence ID" value="MBC3542420.1"/>
    <property type="molecule type" value="Genomic_DNA"/>
</dbReference>
<dbReference type="InterPro" id="IPR036390">
    <property type="entry name" value="WH_DNA-bd_sf"/>
</dbReference>
<dbReference type="PANTHER" id="PTHR33204">
    <property type="entry name" value="TRANSCRIPTIONAL REGULATOR, MARR FAMILY"/>
    <property type="match status" value="1"/>
</dbReference>
<dbReference type="Gene3D" id="1.10.10.10">
    <property type="entry name" value="Winged helix-like DNA-binding domain superfamily/Winged helix DNA-binding domain"/>
    <property type="match status" value="1"/>
</dbReference>
<keyword evidence="3" id="KW-0804">Transcription</keyword>
<dbReference type="InterPro" id="IPR002577">
    <property type="entry name" value="HTH_HxlR"/>
</dbReference>
<dbReference type="InterPro" id="IPR036388">
    <property type="entry name" value="WH-like_DNA-bd_sf"/>
</dbReference>
<keyword evidence="6" id="KW-1185">Reference proteome</keyword>
<name>A0ABR6VZ27_9BACT</name>
<sequence length="156" mass="18042">MYSCFLKRTPILLYSKPLRNFTVSDFKKLVEEEKLQQCPRQFILALTDTLQVISGKWKLPIIASLLYGRSRFKDLQDNIEKITPRMLSKELKELEINGIVQRKVFNKTPVLIEYTLTESGKNLINVVDTMLAWGLAHRDGVIGQDRPNEQLFASKD</sequence>